<evidence type="ECO:0000256" key="5">
    <source>
        <dbReference type="ARBA" id="ARBA00022679"/>
    </source>
</evidence>
<feature type="domain" description="SPX" evidence="17">
    <location>
        <begin position="1"/>
        <end position="159"/>
    </location>
</feature>
<evidence type="ECO:0000256" key="1">
    <source>
        <dbReference type="ARBA" id="ARBA00001936"/>
    </source>
</evidence>
<dbReference type="FunFam" id="3.20.100.30:FF:000001">
    <property type="entry name" value="Vacuolar transporter chaperone 4"/>
    <property type="match status" value="1"/>
</dbReference>
<dbReference type="GO" id="GO:0000329">
    <property type="term" value="C:fungal-type vacuole membrane"/>
    <property type="evidence" value="ECO:0007669"/>
    <property type="project" value="TreeGrafter"/>
</dbReference>
<feature type="compositionally biased region" description="Acidic residues" evidence="15">
    <location>
        <begin position="520"/>
        <end position="533"/>
    </location>
</feature>
<evidence type="ECO:0000256" key="13">
    <source>
        <dbReference type="ARBA" id="ARBA00080494"/>
    </source>
</evidence>
<comment type="subcellular location">
    <subcellularLocation>
        <location evidence="2">Vacuole membrane</location>
        <topology evidence="2">Multi-pass membrane protein</topology>
    </subcellularLocation>
</comment>
<evidence type="ECO:0000256" key="4">
    <source>
        <dbReference type="ARBA" id="ARBA00022554"/>
    </source>
</evidence>
<evidence type="ECO:0000313" key="18">
    <source>
        <dbReference type="EMBL" id="KAK5045795.1"/>
    </source>
</evidence>
<evidence type="ECO:0000256" key="14">
    <source>
        <dbReference type="ARBA" id="ARBA00081313"/>
    </source>
</evidence>
<dbReference type="Proteomes" id="UP001358417">
    <property type="component" value="Unassembled WGS sequence"/>
</dbReference>
<evidence type="ECO:0000256" key="9">
    <source>
        <dbReference type="ARBA" id="ARBA00050204"/>
    </source>
</evidence>
<dbReference type="GO" id="GO:0042144">
    <property type="term" value="P:vacuole fusion, non-autophagic"/>
    <property type="evidence" value="ECO:0007669"/>
    <property type="project" value="TreeGrafter"/>
</dbReference>
<dbReference type="EC" id="2.7.4.1" evidence="3"/>
<accession>A0AAV9MYY5</accession>
<dbReference type="EMBL" id="JAVRRD010000034">
    <property type="protein sequence ID" value="KAK5045795.1"/>
    <property type="molecule type" value="Genomic_DNA"/>
</dbReference>
<evidence type="ECO:0000259" key="17">
    <source>
        <dbReference type="PROSITE" id="PS51382"/>
    </source>
</evidence>
<evidence type="ECO:0000256" key="6">
    <source>
        <dbReference type="ARBA" id="ARBA00022692"/>
    </source>
</evidence>
<organism evidence="18 19">
    <name type="scientific">Exophiala bonariae</name>
    <dbReference type="NCBI Taxonomy" id="1690606"/>
    <lineage>
        <taxon>Eukaryota</taxon>
        <taxon>Fungi</taxon>
        <taxon>Dikarya</taxon>
        <taxon>Ascomycota</taxon>
        <taxon>Pezizomycotina</taxon>
        <taxon>Eurotiomycetes</taxon>
        <taxon>Chaetothyriomycetidae</taxon>
        <taxon>Chaetothyriales</taxon>
        <taxon>Herpotrichiellaceae</taxon>
        <taxon>Exophiala</taxon>
    </lineage>
</organism>
<dbReference type="GO" id="GO:0008976">
    <property type="term" value="F:polyphosphate kinase activity"/>
    <property type="evidence" value="ECO:0007669"/>
    <property type="project" value="UniProtKB-EC"/>
</dbReference>
<dbReference type="GeneID" id="89977050"/>
<dbReference type="GO" id="GO:0016237">
    <property type="term" value="P:microautophagy"/>
    <property type="evidence" value="ECO:0007669"/>
    <property type="project" value="TreeGrafter"/>
</dbReference>
<comment type="cofactor">
    <cofactor evidence="1">
        <name>Mn(2+)</name>
        <dbReference type="ChEBI" id="CHEBI:29035"/>
    </cofactor>
</comment>
<dbReference type="Pfam" id="PF02656">
    <property type="entry name" value="DUF202"/>
    <property type="match status" value="1"/>
</dbReference>
<keyword evidence="7 16" id="KW-1133">Transmembrane helix</keyword>
<evidence type="ECO:0000256" key="15">
    <source>
        <dbReference type="SAM" id="MobiDB-lite"/>
    </source>
</evidence>
<dbReference type="Pfam" id="PF09359">
    <property type="entry name" value="VTC"/>
    <property type="match status" value="1"/>
</dbReference>
<dbReference type="CDD" id="cd14480">
    <property type="entry name" value="SPX_VTC2_like"/>
    <property type="match status" value="1"/>
</dbReference>
<dbReference type="InterPro" id="IPR003807">
    <property type="entry name" value="DUF202"/>
</dbReference>
<name>A0AAV9MYY5_9EURO</name>
<keyword evidence="8 16" id="KW-0472">Membrane</keyword>
<dbReference type="GO" id="GO:0006799">
    <property type="term" value="P:polyphosphate biosynthetic process"/>
    <property type="evidence" value="ECO:0007669"/>
    <property type="project" value="UniProtKB-ARBA"/>
</dbReference>
<protein>
    <recommendedName>
        <fullName evidence="11">Vacuolar transporter chaperone complex subunit 4</fullName>
        <ecNumber evidence="3">2.7.4.1</ecNumber>
    </recommendedName>
    <alternativeName>
        <fullName evidence="13">Polyphosphate kinase</fullName>
    </alternativeName>
    <alternativeName>
        <fullName evidence="12">SPX-dependent polyphosphate polymerase VTC subunit 4</fullName>
    </alternativeName>
    <alternativeName>
        <fullName evidence="14">Vacuolar membrane polyphosphate polymerase catalytic subunit</fullName>
    </alternativeName>
</protein>
<feature type="region of interest" description="Disordered" evidence="15">
    <location>
        <begin position="510"/>
        <end position="623"/>
    </location>
</feature>
<dbReference type="InterPro" id="IPR051572">
    <property type="entry name" value="VTC_Complex_Subunit"/>
</dbReference>
<feature type="transmembrane region" description="Helical" evidence="16">
    <location>
        <begin position="739"/>
        <end position="761"/>
    </location>
</feature>
<proteinExistence type="inferred from homology"/>
<evidence type="ECO:0000256" key="10">
    <source>
        <dbReference type="ARBA" id="ARBA00061390"/>
    </source>
</evidence>
<evidence type="ECO:0000256" key="3">
    <source>
        <dbReference type="ARBA" id="ARBA00012960"/>
    </source>
</evidence>
<comment type="similarity">
    <text evidence="10">Belongs to the VTC4 family.</text>
</comment>
<dbReference type="PROSITE" id="PS51382">
    <property type="entry name" value="SPX"/>
    <property type="match status" value="1"/>
</dbReference>
<evidence type="ECO:0000256" key="16">
    <source>
        <dbReference type="SAM" id="Phobius"/>
    </source>
</evidence>
<dbReference type="GO" id="GO:0007034">
    <property type="term" value="P:vacuolar transport"/>
    <property type="evidence" value="ECO:0007669"/>
    <property type="project" value="TreeGrafter"/>
</dbReference>
<dbReference type="RefSeq" id="XP_064701406.1">
    <property type="nucleotide sequence ID" value="XM_064852431.1"/>
</dbReference>
<sequence>MKFGQQLRQSLIKDYYWHYISYDELKDALKKPYISGKSGEREPWTDDDEAAFIHQLEAELDKVFTFQKLKSQEIVSRIRASEAEVTQVVQRQAQQNNRDAETDDDLESDFELLEIDLSDIIADVHDLARYTQLNYTGFQKIVKKHDKQTNVYLRPSFATRLKAKPFFQDNYDAFIVTLSKLYDLVRTRGNPVKGDSAAGGGQQNFVRQTTKYWVHPDNITELKLIILKHLPVLVFNASKEFEEKDSAISSIYYDNTDTWELYEGRLKKTEGAEAIRLRWYGGMENETIFVERKTHREDWTGEKSVKARFTLKEKNVNAFMTGKFTVEEAFAKMRKEGKKSIKEIEDLEQLAREIQYRVITRRLVPVTRSFYHRTAFQLPGDARVRISLDTELTMTREDNLDGRKRAGDNWRRMDIGIDWPFSQLPPEDVELFPYAVLEVKLQTQAGQEPPQWVRDLTASHLVEAVPKFSKFIHGTATMFPRRIDLLPFWMPQMDVDIRKPITHRFGIERPANTASYSTSDVDDSDDDDEEELEGGQSTGRTTPHANGSNEGGGGDEATRRLNAARRALDEHSRAQQRDDERDQQAAARNSLDEEERVSALPLADDEYIYDSDDDDDRSTDELEEARRSGSWKFYPLVLKHHVQQGTEVFFNALHKISLPTTTRLPQNGSIGGVNPQGGPIATVKRFKAPKGKRIHVPVRVEPKVYFAAERTFLSWLEFSIILGSIAATLLNFGDSVSLYSAWGFTIVACAALIYSVVIYWLRVQMIRKRRASISRYYDKWGTSGLCAGLFAATAVSFFFRIREDGWFVQPETIPTEL</sequence>
<feature type="compositionally biased region" description="Basic and acidic residues" evidence="15">
    <location>
        <begin position="566"/>
        <end position="583"/>
    </location>
</feature>
<dbReference type="PANTHER" id="PTHR46140:SF1">
    <property type="entry name" value="VACUOLAR TRANSPORTER CHAPERONE COMPLEX SUBUNIT 4-RELATED"/>
    <property type="match status" value="1"/>
</dbReference>
<dbReference type="CDD" id="cd07751">
    <property type="entry name" value="PolyPPase_VTC4_like"/>
    <property type="match status" value="1"/>
</dbReference>
<dbReference type="InterPro" id="IPR018966">
    <property type="entry name" value="VTC_domain"/>
</dbReference>
<dbReference type="InterPro" id="IPR004331">
    <property type="entry name" value="SPX_dom"/>
</dbReference>
<feature type="transmembrane region" description="Helical" evidence="16">
    <location>
        <begin position="782"/>
        <end position="801"/>
    </location>
</feature>
<dbReference type="PANTHER" id="PTHR46140">
    <property type="entry name" value="VACUOLAR TRANSPORTER CHAPERONE 1-RELATED"/>
    <property type="match status" value="1"/>
</dbReference>
<keyword evidence="6 16" id="KW-0812">Transmembrane</keyword>
<feature type="compositionally biased region" description="Polar residues" evidence="15">
    <location>
        <begin position="538"/>
        <end position="548"/>
    </location>
</feature>
<evidence type="ECO:0000256" key="2">
    <source>
        <dbReference type="ARBA" id="ARBA00004128"/>
    </source>
</evidence>
<dbReference type="GO" id="GO:0033254">
    <property type="term" value="C:vacuolar transporter chaperone complex"/>
    <property type="evidence" value="ECO:0007669"/>
    <property type="project" value="TreeGrafter"/>
</dbReference>
<dbReference type="Gene3D" id="3.20.100.30">
    <property type="entry name" value="VTC, catalytic tunnel domain"/>
    <property type="match status" value="1"/>
</dbReference>
<keyword evidence="4" id="KW-0926">Vacuole</keyword>
<keyword evidence="5" id="KW-0808">Transferase</keyword>
<reference evidence="18 19" key="1">
    <citation type="submission" date="2023-08" db="EMBL/GenBank/DDBJ databases">
        <title>Black Yeasts Isolated from many extreme environments.</title>
        <authorList>
            <person name="Coleine C."/>
            <person name="Stajich J.E."/>
            <person name="Selbmann L."/>
        </authorList>
    </citation>
    <scope>NUCLEOTIDE SEQUENCE [LARGE SCALE GENOMIC DNA]</scope>
    <source>
        <strain evidence="18 19">CCFEE 5792</strain>
    </source>
</reference>
<evidence type="ECO:0000313" key="19">
    <source>
        <dbReference type="Proteomes" id="UP001358417"/>
    </source>
</evidence>
<dbReference type="AlphaFoldDB" id="A0AAV9MYY5"/>
<dbReference type="InterPro" id="IPR042267">
    <property type="entry name" value="VTC_sf"/>
</dbReference>
<feature type="compositionally biased region" description="Acidic residues" evidence="15">
    <location>
        <begin position="603"/>
        <end position="623"/>
    </location>
</feature>
<comment type="caution">
    <text evidence="18">The sequence shown here is derived from an EMBL/GenBank/DDBJ whole genome shotgun (WGS) entry which is preliminary data.</text>
</comment>
<evidence type="ECO:0000256" key="8">
    <source>
        <dbReference type="ARBA" id="ARBA00023136"/>
    </source>
</evidence>
<comment type="catalytic activity">
    <reaction evidence="9">
        <text>[phosphate](n) + ATP = [phosphate](n+1) + ADP</text>
        <dbReference type="Rhea" id="RHEA:19573"/>
        <dbReference type="Rhea" id="RHEA-COMP:9859"/>
        <dbReference type="Rhea" id="RHEA-COMP:14280"/>
        <dbReference type="ChEBI" id="CHEBI:16838"/>
        <dbReference type="ChEBI" id="CHEBI:30616"/>
        <dbReference type="ChEBI" id="CHEBI:456216"/>
        <dbReference type="EC" id="2.7.4.1"/>
    </reaction>
    <physiologicalReaction direction="left-to-right" evidence="9">
        <dbReference type="Rhea" id="RHEA:19574"/>
    </physiologicalReaction>
</comment>
<evidence type="ECO:0000256" key="12">
    <source>
        <dbReference type="ARBA" id="ARBA00075894"/>
    </source>
</evidence>
<gene>
    <name evidence="18" type="ORF">LTR84_008888</name>
</gene>
<keyword evidence="19" id="KW-1185">Reference proteome</keyword>
<evidence type="ECO:0000256" key="7">
    <source>
        <dbReference type="ARBA" id="ARBA00022989"/>
    </source>
</evidence>
<evidence type="ECO:0000256" key="11">
    <source>
        <dbReference type="ARBA" id="ARBA00067464"/>
    </source>
</evidence>